<sequence>MKVYIKNKIVSIGGGSDVLDVNGQPIFKVKGNAVSFRRTKYICDMAGNVLYTVKNKLINLWKHRAFMYDAAGTKIATVSNKVFTVKKEFFVHGYKDEIKLEGNIFSFSSNILRNGQVIGTMRRQIEVMRGIIGADSFELEGSEEDMPFLIALIIAVDNICDNARR</sequence>
<name>A0A9D1MWB7_9BACT</name>
<evidence type="ECO:0000256" key="1">
    <source>
        <dbReference type="ARBA" id="ARBA00005437"/>
    </source>
</evidence>
<dbReference type="InterPro" id="IPR038595">
    <property type="entry name" value="LOR_sf"/>
</dbReference>
<accession>A0A9D1MWB7</accession>
<proteinExistence type="inferred from homology"/>
<comment type="similarity">
    <text evidence="1">Belongs to the LOR family.</text>
</comment>
<dbReference type="AlphaFoldDB" id="A0A9D1MWB7"/>
<reference evidence="2" key="2">
    <citation type="journal article" date="2021" name="PeerJ">
        <title>Extensive microbial diversity within the chicken gut microbiome revealed by metagenomics and culture.</title>
        <authorList>
            <person name="Gilroy R."/>
            <person name="Ravi A."/>
            <person name="Getino M."/>
            <person name="Pursley I."/>
            <person name="Horton D.L."/>
            <person name="Alikhan N.F."/>
            <person name="Baker D."/>
            <person name="Gharbi K."/>
            <person name="Hall N."/>
            <person name="Watson M."/>
            <person name="Adriaenssens E.M."/>
            <person name="Foster-Nyarko E."/>
            <person name="Jarju S."/>
            <person name="Secka A."/>
            <person name="Antonio M."/>
            <person name="Oren A."/>
            <person name="Chaudhuri R.R."/>
            <person name="La Ragione R."/>
            <person name="Hildebrand F."/>
            <person name="Pallen M.J."/>
        </authorList>
    </citation>
    <scope>NUCLEOTIDE SEQUENCE</scope>
    <source>
        <strain evidence="2">ChiHjej12B11-7776</strain>
    </source>
</reference>
<dbReference type="InterPro" id="IPR007612">
    <property type="entry name" value="LOR"/>
</dbReference>
<dbReference type="PANTHER" id="PTHR31087:SF161">
    <property type="entry name" value="TUBBY C 2 FAMILY PROTEIN"/>
    <property type="match status" value="1"/>
</dbReference>
<dbReference type="InterPro" id="IPR025659">
    <property type="entry name" value="Tubby-like_C"/>
</dbReference>
<evidence type="ECO:0000313" key="2">
    <source>
        <dbReference type="EMBL" id="HIU90486.1"/>
    </source>
</evidence>
<comment type="caution">
    <text evidence="2">The sequence shown here is derived from an EMBL/GenBank/DDBJ whole genome shotgun (WGS) entry which is preliminary data.</text>
</comment>
<dbReference type="Gene3D" id="2.40.160.200">
    <property type="entry name" value="LURP1-related"/>
    <property type="match status" value="1"/>
</dbReference>
<dbReference type="SUPFAM" id="SSF54518">
    <property type="entry name" value="Tubby C-terminal domain-like"/>
    <property type="match status" value="1"/>
</dbReference>
<dbReference type="Proteomes" id="UP000886852">
    <property type="component" value="Unassembled WGS sequence"/>
</dbReference>
<dbReference type="EMBL" id="DVOC01000013">
    <property type="protein sequence ID" value="HIU90486.1"/>
    <property type="molecule type" value="Genomic_DNA"/>
</dbReference>
<dbReference type="PANTHER" id="PTHR31087">
    <property type="match status" value="1"/>
</dbReference>
<evidence type="ECO:0000313" key="3">
    <source>
        <dbReference type="Proteomes" id="UP000886852"/>
    </source>
</evidence>
<organism evidence="2 3">
    <name type="scientific">Candidatus Fimimonas merdipullorum</name>
    <dbReference type="NCBI Taxonomy" id="2840822"/>
    <lineage>
        <taxon>Bacteria</taxon>
        <taxon>Pseudomonadati</taxon>
        <taxon>Myxococcota</taxon>
        <taxon>Myxococcia</taxon>
        <taxon>Myxococcales</taxon>
        <taxon>Cystobacterineae</taxon>
        <taxon>Myxococcaceae</taxon>
        <taxon>Myxococcaceae incertae sedis</taxon>
        <taxon>Candidatus Fimimonas</taxon>
    </lineage>
</organism>
<dbReference type="Pfam" id="PF04525">
    <property type="entry name" value="LOR"/>
    <property type="match status" value="1"/>
</dbReference>
<protein>
    <submittedName>
        <fullName evidence="2">LURP-one-related family protein</fullName>
    </submittedName>
</protein>
<gene>
    <name evidence="2" type="ORF">IAC72_00530</name>
</gene>
<reference evidence="2" key="1">
    <citation type="submission" date="2020-10" db="EMBL/GenBank/DDBJ databases">
        <authorList>
            <person name="Gilroy R."/>
        </authorList>
    </citation>
    <scope>NUCLEOTIDE SEQUENCE</scope>
    <source>
        <strain evidence="2">ChiHjej12B11-7776</strain>
    </source>
</reference>